<dbReference type="Proteomes" id="UP000436006">
    <property type="component" value="Unassembled WGS sequence"/>
</dbReference>
<evidence type="ECO:0000313" key="3">
    <source>
        <dbReference type="EMBL" id="MVM30913.1"/>
    </source>
</evidence>
<dbReference type="SUPFAM" id="SSF53756">
    <property type="entry name" value="UDP-Glycosyltransferase/glycogen phosphorylase"/>
    <property type="match status" value="1"/>
</dbReference>
<protein>
    <recommendedName>
        <fullName evidence="5">Glycosyltransferase family 9 protein</fullName>
    </recommendedName>
</protein>
<organism evidence="3 4">
    <name type="scientific">Spirosoma arboris</name>
    <dbReference type="NCBI Taxonomy" id="2682092"/>
    <lineage>
        <taxon>Bacteria</taxon>
        <taxon>Pseudomonadati</taxon>
        <taxon>Bacteroidota</taxon>
        <taxon>Cytophagia</taxon>
        <taxon>Cytophagales</taxon>
        <taxon>Cytophagaceae</taxon>
        <taxon>Spirosoma</taxon>
    </lineage>
</organism>
<dbReference type="RefSeq" id="WP_157585297.1">
    <property type="nucleotide sequence ID" value="NZ_WPIN01000004.1"/>
</dbReference>
<evidence type="ECO:0000313" key="4">
    <source>
        <dbReference type="Proteomes" id="UP000436006"/>
    </source>
</evidence>
<dbReference type="GO" id="GO:0008713">
    <property type="term" value="F:ADP-heptose-lipopolysaccharide heptosyltransferase activity"/>
    <property type="evidence" value="ECO:0007669"/>
    <property type="project" value="TreeGrafter"/>
</dbReference>
<accession>A0A7K1SAQ1</accession>
<dbReference type="Pfam" id="PF01075">
    <property type="entry name" value="Glyco_transf_9"/>
    <property type="match status" value="1"/>
</dbReference>
<dbReference type="PANTHER" id="PTHR30160">
    <property type="entry name" value="TETRAACYLDISACCHARIDE 4'-KINASE-RELATED"/>
    <property type="match status" value="1"/>
</dbReference>
<reference evidence="3 4" key="1">
    <citation type="submission" date="2019-12" db="EMBL/GenBank/DDBJ databases">
        <title>Spirosoma sp. HMF4905 genome sequencing and assembly.</title>
        <authorList>
            <person name="Kang H."/>
            <person name="Cha I."/>
            <person name="Kim H."/>
            <person name="Joh K."/>
        </authorList>
    </citation>
    <scope>NUCLEOTIDE SEQUENCE [LARGE SCALE GENOMIC DNA]</scope>
    <source>
        <strain evidence="3 4">HMF4905</strain>
    </source>
</reference>
<dbReference type="CDD" id="cd03789">
    <property type="entry name" value="GT9_LPS_heptosyltransferase"/>
    <property type="match status" value="1"/>
</dbReference>
<name>A0A7K1SAQ1_9BACT</name>
<dbReference type="InterPro" id="IPR051199">
    <property type="entry name" value="LPS_LOS_Heptosyltrfase"/>
</dbReference>
<dbReference type="GO" id="GO:0009244">
    <property type="term" value="P:lipopolysaccharide core region biosynthetic process"/>
    <property type="evidence" value="ECO:0007669"/>
    <property type="project" value="TreeGrafter"/>
</dbReference>
<dbReference type="GO" id="GO:0005829">
    <property type="term" value="C:cytosol"/>
    <property type="evidence" value="ECO:0007669"/>
    <property type="project" value="TreeGrafter"/>
</dbReference>
<dbReference type="Gene3D" id="3.40.50.2000">
    <property type="entry name" value="Glycogen Phosphorylase B"/>
    <property type="match status" value="2"/>
</dbReference>
<comment type="caution">
    <text evidence="3">The sequence shown here is derived from an EMBL/GenBank/DDBJ whole genome shotgun (WGS) entry which is preliminary data.</text>
</comment>
<dbReference type="EMBL" id="WPIN01000004">
    <property type="protein sequence ID" value="MVM30913.1"/>
    <property type="molecule type" value="Genomic_DNA"/>
</dbReference>
<keyword evidence="1" id="KW-0328">Glycosyltransferase</keyword>
<dbReference type="AlphaFoldDB" id="A0A7K1SAQ1"/>
<evidence type="ECO:0000256" key="2">
    <source>
        <dbReference type="ARBA" id="ARBA00022679"/>
    </source>
</evidence>
<evidence type="ECO:0008006" key="5">
    <source>
        <dbReference type="Google" id="ProtNLM"/>
    </source>
</evidence>
<sequence length="341" mass="38326">MRQSVRTQKWSNDQPPRRILIMRLQAIGDVIITFPFVQLLRNQYPAAQIDFLTRDSQVSLVKNLTAVDNVIVFTDSHKRGWQLLRTVAILPGLLLKRYDVVLDLQANTYSTIIRRLLAPSAFTEFEKFTPFTAAERNFTAIQRSGLLTYFEHPILPLKRKDLGLQKLKEKGWDGQKKLIVLNPAGAFPSRHWPLEKYASFAKIWLTKYPNSQFLLLGVQKIAEKAAFLEKELGMNLINLVGKTTLLEAFVILSKATLVVSEDSGLMHMAWAQKIPTIALIGSTDKNRSSQGGTHIVSLTSDDLACGNCMKPDCQFGPIPLCLSRYSAEMIVEIGETLLANP</sequence>
<keyword evidence="2" id="KW-0808">Transferase</keyword>
<keyword evidence="4" id="KW-1185">Reference proteome</keyword>
<dbReference type="InterPro" id="IPR002201">
    <property type="entry name" value="Glyco_trans_9"/>
</dbReference>
<evidence type="ECO:0000256" key="1">
    <source>
        <dbReference type="ARBA" id="ARBA00022676"/>
    </source>
</evidence>
<gene>
    <name evidence="3" type="ORF">GO755_12800</name>
</gene>
<proteinExistence type="predicted"/>